<sequence length="231" mass="26487">MEVDVFFSNDDSEDVAYLKLSKRTQKLKIIREKALTLIKTKLATLSSTLLLDTVVFLAAVLQSFNMLYNVIHDTTAFNRANGSVRILFALPLNKWLKIEFNCGFSETQRSQRESQNLTSRGSDGSQVHQRKRIKKSGQMRELKMTRDLYMGTISCTKHSKTVLVCVPLHDKVHICTLVYLMPEETKKDRFYEGLKRVRSSGGREIVKECPKEKVEDKKETKSGKGKEEYLA</sequence>
<name>A0A0M9A6P0_9HYME</name>
<feature type="compositionally biased region" description="Polar residues" evidence="1">
    <location>
        <begin position="111"/>
        <end position="127"/>
    </location>
</feature>
<dbReference type="AlphaFoldDB" id="A0A0M9A6P0"/>
<gene>
    <name evidence="2" type="ORF">WN51_11215</name>
</gene>
<dbReference type="Proteomes" id="UP000053105">
    <property type="component" value="Unassembled WGS sequence"/>
</dbReference>
<protein>
    <submittedName>
        <fullName evidence="2">Uncharacterized protein</fullName>
    </submittedName>
</protein>
<accession>A0A0M9A6P0</accession>
<feature type="region of interest" description="Disordered" evidence="1">
    <location>
        <begin position="199"/>
        <end position="231"/>
    </location>
</feature>
<proteinExistence type="predicted"/>
<evidence type="ECO:0000313" key="3">
    <source>
        <dbReference type="Proteomes" id="UP000053105"/>
    </source>
</evidence>
<evidence type="ECO:0000313" key="2">
    <source>
        <dbReference type="EMBL" id="KOX77556.1"/>
    </source>
</evidence>
<feature type="region of interest" description="Disordered" evidence="1">
    <location>
        <begin position="111"/>
        <end position="138"/>
    </location>
</feature>
<evidence type="ECO:0000256" key="1">
    <source>
        <dbReference type="SAM" id="MobiDB-lite"/>
    </source>
</evidence>
<keyword evidence="3" id="KW-1185">Reference proteome</keyword>
<organism evidence="2 3">
    <name type="scientific">Melipona quadrifasciata</name>
    <dbReference type="NCBI Taxonomy" id="166423"/>
    <lineage>
        <taxon>Eukaryota</taxon>
        <taxon>Metazoa</taxon>
        <taxon>Ecdysozoa</taxon>
        <taxon>Arthropoda</taxon>
        <taxon>Hexapoda</taxon>
        <taxon>Insecta</taxon>
        <taxon>Pterygota</taxon>
        <taxon>Neoptera</taxon>
        <taxon>Endopterygota</taxon>
        <taxon>Hymenoptera</taxon>
        <taxon>Apocrita</taxon>
        <taxon>Aculeata</taxon>
        <taxon>Apoidea</taxon>
        <taxon>Anthophila</taxon>
        <taxon>Apidae</taxon>
        <taxon>Melipona</taxon>
    </lineage>
</organism>
<reference evidence="2 3" key="1">
    <citation type="submission" date="2015-07" db="EMBL/GenBank/DDBJ databases">
        <title>The genome of Melipona quadrifasciata.</title>
        <authorList>
            <person name="Pan H."/>
            <person name="Kapheim K."/>
        </authorList>
    </citation>
    <scope>NUCLEOTIDE SEQUENCE [LARGE SCALE GENOMIC DNA]</scope>
    <source>
        <strain evidence="2">0111107301</strain>
        <tissue evidence="2">Whole body</tissue>
    </source>
</reference>
<feature type="compositionally biased region" description="Basic and acidic residues" evidence="1">
    <location>
        <begin position="204"/>
        <end position="231"/>
    </location>
</feature>
<feature type="compositionally biased region" description="Basic residues" evidence="1">
    <location>
        <begin position="128"/>
        <end position="137"/>
    </location>
</feature>
<dbReference type="EMBL" id="KQ435731">
    <property type="protein sequence ID" value="KOX77556.1"/>
    <property type="molecule type" value="Genomic_DNA"/>
</dbReference>